<keyword evidence="2" id="KW-1185">Reference proteome</keyword>
<dbReference type="AlphaFoldDB" id="A0ABD0YW95"/>
<evidence type="ECO:0000313" key="1">
    <source>
        <dbReference type="EMBL" id="KAL1140231.1"/>
    </source>
</evidence>
<comment type="caution">
    <text evidence="1">The sequence shown here is derived from an EMBL/GenBank/DDBJ whole genome shotgun (WGS) entry which is preliminary data.</text>
</comment>
<dbReference type="EMBL" id="JBFDAA010000001">
    <property type="protein sequence ID" value="KAL1140231.1"/>
    <property type="molecule type" value="Genomic_DNA"/>
</dbReference>
<proteinExistence type="predicted"/>
<evidence type="ECO:0000313" key="2">
    <source>
        <dbReference type="Proteomes" id="UP001558652"/>
    </source>
</evidence>
<dbReference type="Proteomes" id="UP001558652">
    <property type="component" value="Unassembled WGS sequence"/>
</dbReference>
<accession>A0ABD0YW95</accession>
<name>A0ABD0YW95_9HEMI</name>
<protein>
    <submittedName>
        <fullName evidence="1">Uncharacterized protein</fullName>
    </submittedName>
</protein>
<reference evidence="1 2" key="1">
    <citation type="submission" date="2024-07" db="EMBL/GenBank/DDBJ databases">
        <title>Chromosome-level genome assembly of the water stick insect Ranatra chinensis (Heteroptera: Nepidae).</title>
        <authorList>
            <person name="Liu X."/>
        </authorList>
    </citation>
    <scope>NUCLEOTIDE SEQUENCE [LARGE SCALE GENOMIC DNA]</scope>
    <source>
        <strain evidence="1">Cailab_2021Rc</strain>
        <tissue evidence="1">Muscle</tissue>
    </source>
</reference>
<organism evidence="1 2">
    <name type="scientific">Ranatra chinensis</name>
    <dbReference type="NCBI Taxonomy" id="642074"/>
    <lineage>
        <taxon>Eukaryota</taxon>
        <taxon>Metazoa</taxon>
        <taxon>Ecdysozoa</taxon>
        <taxon>Arthropoda</taxon>
        <taxon>Hexapoda</taxon>
        <taxon>Insecta</taxon>
        <taxon>Pterygota</taxon>
        <taxon>Neoptera</taxon>
        <taxon>Paraneoptera</taxon>
        <taxon>Hemiptera</taxon>
        <taxon>Heteroptera</taxon>
        <taxon>Panheteroptera</taxon>
        <taxon>Nepomorpha</taxon>
        <taxon>Nepidae</taxon>
        <taxon>Ranatrinae</taxon>
        <taxon>Ranatra</taxon>
    </lineage>
</organism>
<gene>
    <name evidence="1" type="ORF">AAG570_000163</name>
</gene>
<sequence>MIASERRNMSFCDRMAAEIVEDRYRKVKEALEKLCQVWGSLSDSLDLSLCKFAAMGVAGWLWCGPLARGLTAAAPALALLVFVVGICCPEMLDLVLDMILPGHWRSFKSFLSDLIDIDPETSACAASLAFRKREEIASRRRLKYLFRLPDTWRPSH</sequence>